<dbReference type="RefSeq" id="WP_169343222.1">
    <property type="nucleotide sequence ID" value="NZ_JABBJJ010000010.1"/>
</dbReference>
<dbReference type="PANTHER" id="PTHR32011">
    <property type="entry name" value="OS08G0472400 PROTEIN"/>
    <property type="match status" value="1"/>
</dbReference>
<sequence length="180" mass="20502">MGHWNRGFELLRAQRIHVAPGLTAAELAQAEERFQFRFPPDLAEFLREGLPTGDGFPRWRTLDATLSRQFGWPLEGMLFDVECNGFWVDEWGERPEDLEAAKRIATEAVRAAPVLVPVYAHRYLPAEPLEAGNPVISVHQTDIICYGHDLASYFEAEWGVGYQAAVRHELCRPIRFWPVG</sequence>
<protein>
    <submittedName>
        <fullName evidence="1">SMI1/KNR4 family protein</fullName>
    </submittedName>
</protein>
<reference evidence="1 2" key="1">
    <citation type="submission" date="2020-04" db="EMBL/GenBank/DDBJ databases">
        <title>Draft genome of Pyxidicoccus fallax type strain.</title>
        <authorList>
            <person name="Whitworth D.E."/>
        </authorList>
    </citation>
    <scope>NUCLEOTIDE SEQUENCE [LARGE SCALE GENOMIC DNA]</scope>
    <source>
        <strain evidence="1 2">DSM 14698</strain>
    </source>
</reference>
<dbReference type="PANTHER" id="PTHR32011:SF2">
    <property type="entry name" value="OS08G0472400 PROTEIN"/>
    <property type="match status" value="1"/>
</dbReference>
<name>A0A848L4P1_9BACT</name>
<accession>A0A848L4P1</accession>
<dbReference type="AlphaFoldDB" id="A0A848L4P1"/>
<evidence type="ECO:0000313" key="1">
    <source>
        <dbReference type="EMBL" id="NMO13940.1"/>
    </source>
</evidence>
<keyword evidence="2" id="KW-1185">Reference proteome</keyword>
<proteinExistence type="predicted"/>
<gene>
    <name evidence="1" type="ORF">HG543_03585</name>
</gene>
<dbReference type="Proteomes" id="UP000518300">
    <property type="component" value="Unassembled WGS sequence"/>
</dbReference>
<comment type="caution">
    <text evidence="1">The sequence shown here is derived from an EMBL/GenBank/DDBJ whole genome shotgun (WGS) entry which is preliminary data.</text>
</comment>
<dbReference type="EMBL" id="JABBJJ010000010">
    <property type="protein sequence ID" value="NMO13940.1"/>
    <property type="molecule type" value="Genomic_DNA"/>
</dbReference>
<dbReference type="SUPFAM" id="SSF160631">
    <property type="entry name" value="SMI1/KNR4-like"/>
    <property type="match status" value="1"/>
</dbReference>
<evidence type="ECO:0000313" key="2">
    <source>
        <dbReference type="Proteomes" id="UP000518300"/>
    </source>
</evidence>
<organism evidence="1 2">
    <name type="scientific">Pyxidicoccus fallax</name>
    <dbReference type="NCBI Taxonomy" id="394095"/>
    <lineage>
        <taxon>Bacteria</taxon>
        <taxon>Pseudomonadati</taxon>
        <taxon>Myxococcota</taxon>
        <taxon>Myxococcia</taxon>
        <taxon>Myxococcales</taxon>
        <taxon>Cystobacterineae</taxon>
        <taxon>Myxococcaceae</taxon>
        <taxon>Pyxidicoccus</taxon>
    </lineage>
</organism>
<dbReference type="InterPro" id="IPR037883">
    <property type="entry name" value="Knr4/Smi1-like_sf"/>
</dbReference>